<comment type="caution">
    <text evidence="3">The sequence shown here is derived from an EMBL/GenBank/DDBJ whole genome shotgun (WGS) entry which is preliminary data.</text>
</comment>
<feature type="compositionally biased region" description="Basic and acidic residues" evidence="1">
    <location>
        <begin position="153"/>
        <end position="165"/>
    </location>
</feature>
<feature type="domain" description="Wbp11/ELF5/Saf1 N-terminal" evidence="2">
    <location>
        <begin position="6"/>
        <end position="83"/>
    </location>
</feature>
<dbReference type="InterPro" id="IPR019007">
    <property type="entry name" value="Wbp11/ELF5/Saf1_N"/>
</dbReference>
<evidence type="ECO:0000313" key="4">
    <source>
        <dbReference type="Proteomes" id="UP000019471"/>
    </source>
</evidence>
<dbReference type="GO" id="GO:0006396">
    <property type="term" value="P:RNA processing"/>
    <property type="evidence" value="ECO:0007669"/>
    <property type="project" value="InterPro"/>
</dbReference>
<protein>
    <recommendedName>
        <fullName evidence="2">Wbp11/ELF5/Saf1 N-terminal domain-containing protein</fullName>
    </recommendedName>
</protein>
<feature type="compositionally biased region" description="Basic and acidic residues" evidence="1">
    <location>
        <begin position="16"/>
        <end position="46"/>
    </location>
</feature>
<proteinExistence type="predicted"/>
<dbReference type="Proteomes" id="UP000019471">
    <property type="component" value="Unassembled WGS sequence"/>
</dbReference>
<dbReference type="HOGENOM" id="CLU_078580_0_0_1"/>
<feature type="compositionally biased region" description="Polar residues" evidence="1">
    <location>
        <begin position="167"/>
        <end position="177"/>
    </location>
</feature>
<feature type="region of interest" description="Disordered" evidence="1">
    <location>
        <begin position="85"/>
        <end position="181"/>
    </location>
</feature>
<feature type="compositionally biased region" description="Basic and acidic residues" evidence="1">
    <location>
        <begin position="301"/>
        <end position="320"/>
    </location>
</feature>
<sequence>MAKDKERSVNPAQQQRKLEKAKQLKKSRAELQARRNEKLARRNPERIQRQIDDLKALEATGDIKPRERAILEDLERDLRAVKKAREALGDKAPTFGGQPRRRDGEGKSTVLGKRRHDGERKHYQHRQEPSGSDTDESVRRIPMPEDTPPPIPREFRRYFPRKEDGDNTQQPTASNRQLPVKSVAAPIEVKTTYESAPQIRDLRKEAVNRFVPDVVRKKQEIAKGGPTGRLIEPEEMDRLEAEGYLARTNDGRTQTATTATTATTTTTGEMNEDENARRLAEEEERFLREVAMQDQEADRDEAERAPEATHEERRPRETLESQRIPRRCVEIEEVEDEDG</sequence>
<name>W9XPJ6_9EURO</name>
<feature type="compositionally biased region" description="Low complexity" evidence="1">
    <location>
        <begin position="253"/>
        <end position="267"/>
    </location>
</feature>
<dbReference type="Pfam" id="PF09429">
    <property type="entry name" value="Wbp11"/>
    <property type="match status" value="1"/>
</dbReference>
<feature type="region of interest" description="Disordered" evidence="1">
    <location>
        <begin position="291"/>
        <end position="339"/>
    </location>
</feature>
<evidence type="ECO:0000313" key="3">
    <source>
        <dbReference type="EMBL" id="EXJ72264.1"/>
    </source>
</evidence>
<keyword evidence="4" id="KW-1185">Reference proteome</keyword>
<dbReference type="OrthoDB" id="5597581at2759"/>
<accession>W9XPJ6</accession>
<gene>
    <name evidence="3" type="ORF">A1O5_04768</name>
</gene>
<dbReference type="RefSeq" id="XP_007743562.1">
    <property type="nucleotide sequence ID" value="XM_007745372.1"/>
</dbReference>
<dbReference type="GeneID" id="19189489"/>
<organism evidence="3 4">
    <name type="scientific">Cladophialophora psammophila CBS 110553</name>
    <dbReference type="NCBI Taxonomy" id="1182543"/>
    <lineage>
        <taxon>Eukaryota</taxon>
        <taxon>Fungi</taxon>
        <taxon>Dikarya</taxon>
        <taxon>Ascomycota</taxon>
        <taxon>Pezizomycotina</taxon>
        <taxon>Eurotiomycetes</taxon>
        <taxon>Chaetothyriomycetidae</taxon>
        <taxon>Chaetothyriales</taxon>
        <taxon>Herpotrichiellaceae</taxon>
        <taxon>Cladophialophora</taxon>
    </lineage>
</organism>
<evidence type="ECO:0000256" key="1">
    <source>
        <dbReference type="SAM" id="MobiDB-lite"/>
    </source>
</evidence>
<feature type="region of interest" description="Disordered" evidence="1">
    <location>
        <begin position="1"/>
        <end position="46"/>
    </location>
</feature>
<dbReference type="eggNOG" id="ENOG502S9RI">
    <property type="taxonomic scope" value="Eukaryota"/>
</dbReference>
<feature type="region of interest" description="Disordered" evidence="1">
    <location>
        <begin position="245"/>
        <end position="279"/>
    </location>
</feature>
<feature type="compositionally biased region" description="Basic and acidic residues" evidence="1">
    <location>
        <begin position="116"/>
        <end position="128"/>
    </location>
</feature>
<dbReference type="EMBL" id="AMGX01000006">
    <property type="protein sequence ID" value="EXJ72264.1"/>
    <property type="molecule type" value="Genomic_DNA"/>
</dbReference>
<reference evidence="3 4" key="1">
    <citation type="submission" date="2013-03" db="EMBL/GenBank/DDBJ databases">
        <title>The Genome Sequence of Cladophialophora psammophila CBS 110553.</title>
        <authorList>
            <consortium name="The Broad Institute Genomics Platform"/>
            <person name="Cuomo C."/>
            <person name="de Hoog S."/>
            <person name="Gorbushina A."/>
            <person name="Walker B."/>
            <person name="Young S.K."/>
            <person name="Zeng Q."/>
            <person name="Gargeya S."/>
            <person name="Fitzgerald M."/>
            <person name="Haas B."/>
            <person name="Abouelleil A."/>
            <person name="Allen A.W."/>
            <person name="Alvarado L."/>
            <person name="Arachchi H.M."/>
            <person name="Berlin A.M."/>
            <person name="Chapman S.B."/>
            <person name="Gainer-Dewar J."/>
            <person name="Goldberg J."/>
            <person name="Griggs A."/>
            <person name="Gujja S."/>
            <person name="Hansen M."/>
            <person name="Howarth C."/>
            <person name="Imamovic A."/>
            <person name="Ireland A."/>
            <person name="Larimer J."/>
            <person name="McCowan C."/>
            <person name="Murphy C."/>
            <person name="Pearson M."/>
            <person name="Poon T.W."/>
            <person name="Priest M."/>
            <person name="Roberts A."/>
            <person name="Saif S."/>
            <person name="Shea T."/>
            <person name="Sisk P."/>
            <person name="Sykes S."/>
            <person name="Wortman J."/>
            <person name="Nusbaum C."/>
            <person name="Birren B."/>
        </authorList>
    </citation>
    <scope>NUCLEOTIDE SEQUENCE [LARGE SCALE GENOMIC DNA]</scope>
    <source>
        <strain evidence="3 4">CBS 110553</strain>
    </source>
</reference>
<evidence type="ECO:0000259" key="2">
    <source>
        <dbReference type="Pfam" id="PF09429"/>
    </source>
</evidence>
<dbReference type="AlphaFoldDB" id="W9XPJ6"/>
<dbReference type="STRING" id="1182543.W9XPJ6"/>